<dbReference type="PANTHER" id="PTHR30204">
    <property type="entry name" value="REDOX-CYCLING DRUG-SENSING TRANSCRIPTIONAL ACTIVATOR SOXR"/>
    <property type="match status" value="1"/>
</dbReference>
<protein>
    <recommendedName>
        <fullName evidence="4">HTH merR-type domain-containing protein</fullName>
    </recommendedName>
</protein>
<accession>A0A0K9XBF4</accession>
<dbReference type="SUPFAM" id="SSF46955">
    <property type="entry name" value="Putative DNA-binding domain"/>
    <property type="match status" value="1"/>
</dbReference>
<keyword evidence="1" id="KW-0238">DNA-binding</keyword>
<comment type="caution">
    <text evidence="5">The sequence shown here is derived from an EMBL/GenBank/DDBJ whole genome shotgun (WGS) entry which is preliminary data.</text>
</comment>
<organism evidence="5 6">
    <name type="scientific">Streptomyces caatingaensis</name>
    <dbReference type="NCBI Taxonomy" id="1678637"/>
    <lineage>
        <taxon>Bacteria</taxon>
        <taxon>Bacillati</taxon>
        <taxon>Actinomycetota</taxon>
        <taxon>Actinomycetes</taxon>
        <taxon>Kitasatosporales</taxon>
        <taxon>Streptomycetaceae</taxon>
        <taxon>Streptomyces</taxon>
    </lineage>
</organism>
<proteinExistence type="predicted"/>
<name>A0A0K9XBF4_9ACTN</name>
<keyword evidence="6" id="KW-1185">Reference proteome</keyword>
<evidence type="ECO:0000259" key="4">
    <source>
        <dbReference type="PROSITE" id="PS50937"/>
    </source>
</evidence>
<dbReference type="GO" id="GO:0003677">
    <property type="term" value="F:DNA binding"/>
    <property type="evidence" value="ECO:0007669"/>
    <property type="project" value="UniProtKB-KW"/>
</dbReference>
<evidence type="ECO:0000256" key="3">
    <source>
        <dbReference type="SAM" id="MobiDB-lite"/>
    </source>
</evidence>
<dbReference type="InterPro" id="IPR047057">
    <property type="entry name" value="MerR_fam"/>
</dbReference>
<keyword evidence="2" id="KW-0175">Coiled coil</keyword>
<dbReference type="AlphaFoldDB" id="A0A0K9XBF4"/>
<evidence type="ECO:0000313" key="6">
    <source>
        <dbReference type="Proteomes" id="UP000037288"/>
    </source>
</evidence>
<dbReference type="Pfam" id="PF13411">
    <property type="entry name" value="MerR_1"/>
    <property type="match status" value="1"/>
</dbReference>
<dbReference type="STRING" id="1678637.AC230_21620"/>
<dbReference type="Gene3D" id="1.10.1660.10">
    <property type="match status" value="1"/>
</dbReference>
<dbReference type="GO" id="GO:0003700">
    <property type="term" value="F:DNA-binding transcription factor activity"/>
    <property type="evidence" value="ECO:0007669"/>
    <property type="project" value="InterPro"/>
</dbReference>
<feature type="compositionally biased region" description="Basic and acidic residues" evidence="3">
    <location>
        <begin position="155"/>
        <end position="168"/>
    </location>
</feature>
<dbReference type="PRINTS" id="PR00040">
    <property type="entry name" value="HTHMERR"/>
</dbReference>
<feature type="coiled-coil region" evidence="2">
    <location>
        <begin position="96"/>
        <end position="123"/>
    </location>
</feature>
<feature type="region of interest" description="Disordered" evidence="3">
    <location>
        <begin position="148"/>
        <end position="179"/>
    </location>
</feature>
<dbReference type="PATRIC" id="fig|1678637.3.peg.4638"/>
<evidence type="ECO:0000313" key="5">
    <source>
        <dbReference type="EMBL" id="KNB50548.1"/>
    </source>
</evidence>
<feature type="domain" description="HTH merR-type" evidence="4">
    <location>
        <begin position="22"/>
        <end position="88"/>
    </location>
</feature>
<dbReference type="RefSeq" id="WP_049717950.1">
    <property type="nucleotide sequence ID" value="NZ_LFXA01000014.1"/>
</dbReference>
<dbReference type="PANTHER" id="PTHR30204:SF97">
    <property type="entry name" value="MERR FAMILY REGULATORY PROTEIN"/>
    <property type="match status" value="1"/>
</dbReference>
<gene>
    <name evidence="5" type="ORF">AC230_21620</name>
</gene>
<dbReference type="SMART" id="SM00422">
    <property type="entry name" value="HTH_MERR"/>
    <property type="match status" value="1"/>
</dbReference>
<dbReference type="Proteomes" id="UP000037288">
    <property type="component" value="Unassembled WGS sequence"/>
</dbReference>
<dbReference type="InterPro" id="IPR000551">
    <property type="entry name" value="MerR-type_HTH_dom"/>
</dbReference>
<dbReference type="InterPro" id="IPR009061">
    <property type="entry name" value="DNA-bd_dom_put_sf"/>
</dbReference>
<dbReference type="EMBL" id="LFXA01000014">
    <property type="protein sequence ID" value="KNB50548.1"/>
    <property type="molecule type" value="Genomic_DNA"/>
</dbReference>
<evidence type="ECO:0000256" key="1">
    <source>
        <dbReference type="ARBA" id="ARBA00023125"/>
    </source>
</evidence>
<dbReference type="OrthoDB" id="9802039at2"/>
<dbReference type="PROSITE" id="PS50937">
    <property type="entry name" value="HTH_MERR_2"/>
    <property type="match status" value="1"/>
</dbReference>
<sequence length="179" mass="19809">MISNSERNDAGTGSPAAAPVVIGEAGKRFGLSVATLRYWEERGLIQPTERRGGRRFYGPEQLHRIGLVQMWRETGLMSLDEIAVALAGESAERDWREAVQGRIDAIQEQVARLTMAKEHLEHLLSCPCDDPAAECTYLSRVVTERMRGNRITPADLHERPPHGRDRGTGRGPRGRVSAG</sequence>
<reference evidence="6" key="1">
    <citation type="submission" date="2015-07" db="EMBL/GenBank/DDBJ databases">
        <title>Draft genome sequence of Streptomyces sp. CMAA 1322, a bacterium isolated from Caatinga biome, from dry forest semiarid of Brazil.</title>
        <authorList>
            <person name="Santos S.N."/>
            <person name="Gacesa R."/>
            <person name="Taketani R.G."/>
            <person name="Long P.F."/>
            <person name="Melo I.S."/>
        </authorList>
    </citation>
    <scope>NUCLEOTIDE SEQUENCE [LARGE SCALE GENOMIC DNA]</scope>
    <source>
        <strain evidence="6">CMAA 1322</strain>
    </source>
</reference>
<evidence type="ECO:0000256" key="2">
    <source>
        <dbReference type="SAM" id="Coils"/>
    </source>
</evidence>